<dbReference type="InterPro" id="IPR011008">
    <property type="entry name" value="Dimeric_a/b-barrel"/>
</dbReference>
<accession>A0A3D4SYJ9</accession>
<sequence length="72" mass="8582">LFFQWYRNTDDPEEYLLIEAYKDGTDVAHVQSDHFKAACEMFPKILRETPQIINDHIDGKTEWDRMAEFSVD</sequence>
<dbReference type="Pfam" id="PF03992">
    <property type="entry name" value="ABM"/>
    <property type="match status" value="1"/>
</dbReference>
<feature type="non-terminal residue" evidence="2">
    <location>
        <position position="1"/>
    </location>
</feature>
<name>A0A3D4SYJ9_9CORY</name>
<dbReference type="Gene3D" id="3.30.70.100">
    <property type="match status" value="1"/>
</dbReference>
<dbReference type="GO" id="GO:0004497">
    <property type="term" value="F:monooxygenase activity"/>
    <property type="evidence" value="ECO:0007669"/>
    <property type="project" value="UniProtKB-KW"/>
</dbReference>
<comment type="caution">
    <text evidence="2">The sequence shown here is derived from an EMBL/GenBank/DDBJ whole genome shotgun (WGS) entry which is preliminary data.</text>
</comment>
<proteinExistence type="predicted"/>
<reference evidence="2 3" key="1">
    <citation type="journal article" date="2018" name="Nat. Biotechnol.">
        <title>A standardized bacterial taxonomy based on genome phylogeny substantially revises the tree of life.</title>
        <authorList>
            <person name="Parks D.H."/>
            <person name="Chuvochina M."/>
            <person name="Waite D.W."/>
            <person name="Rinke C."/>
            <person name="Skarshewski A."/>
            <person name="Chaumeil P.A."/>
            <person name="Hugenholtz P."/>
        </authorList>
    </citation>
    <scope>NUCLEOTIDE SEQUENCE [LARGE SCALE GENOMIC DNA]</scope>
    <source>
        <strain evidence="2">UBA11247</strain>
    </source>
</reference>
<evidence type="ECO:0000313" key="3">
    <source>
        <dbReference type="Proteomes" id="UP000261739"/>
    </source>
</evidence>
<dbReference type="EMBL" id="DQID01000162">
    <property type="protein sequence ID" value="HCT14368.1"/>
    <property type="molecule type" value="Genomic_DNA"/>
</dbReference>
<dbReference type="Proteomes" id="UP000261739">
    <property type="component" value="Unassembled WGS sequence"/>
</dbReference>
<dbReference type="SUPFAM" id="SSF54909">
    <property type="entry name" value="Dimeric alpha+beta barrel"/>
    <property type="match status" value="1"/>
</dbReference>
<gene>
    <name evidence="2" type="ORF">DIW82_06135</name>
</gene>
<evidence type="ECO:0000313" key="2">
    <source>
        <dbReference type="EMBL" id="HCT14368.1"/>
    </source>
</evidence>
<organism evidence="2 3">
    <name type="scientific">Corynebacterium nuruki</name>
    <dbReference type="NCBI Taxonomy" id="1032851"/>
    <lineage>
        <taxon>Bacteria</taxon>
        <taxon>Bacillati</taxon>
        <taxon>Actinomycetota</taxon>
        <taxon>Actinomycetes</taxon>
        <taxon>Mycobacteriales</taxon>
        <taxon>Corynebacteriaceae</taxon>
        <taxon>Corynebacterium</taxon>
    </lineage>
</organism>
<dbReference type="AlphaFoldDB" id="A0A3D4SYJ9"/>
<protein>
    <submittedName>
        <fullName evidence="2">Antibiotic biosynthesis monooxygenase</fullName>
    </submittedName>
</protein>
<evidence type="ECO:0000259" key="1">
    <source>
        <dbReference type="Pfam" id="PF03992"/>
    </source>
</evidence>
<feature type="domain" description="ABM" evidence="1">
    <location>
        <begin position="3"/>
        <end position="40"/>
    </location>
</feature>
<keyword evidence="2" id="KW-0560">Oxidoreductase</keyword>
<keyword evidence="2" id="KW-0503">Monooxygenase</keyword>
<dbReference type="InterPro" id="IPR007138">
    <property type="entry name" value="ABM_dom"/>
</dbReference>